<feature type="repeat" description="WD" evidence="5">
    <location>
        <begin position="80"/>
        <end position="109"/>
    </location>
</feature>
<dbReference type="GO" id="GO:0005730">
    <property type="term" value="C:nucleolus"/>
    <property type="evidence" value="ECO:0007669"/>
    <property type="project" value="TreeGrafter"/>
</dbReference>
<dbReference type="PROSITE" id="PS50082">
    <property type="entry name" value="WD_REPEATS_2"/>
    <property type="match status" value="1"/>
</dbReference>
<dbReference type="InterPro" id="IPR001680">
    <property type="entry name" value="WD40_rpt"/>
</dbReference>
<sequence length="130" mass="14650">MQKKCQNEALRRYEKAKGSYGEILVSGSDDFTLFFWKPAEEKKSKTRMTGHQQLVNQVATSFDKSIKLWCGRTGAFIDTLRGHVQAVYQIAWSADSRLIVSGSADSTLKCMQWTGVPMVHVWQVAAKTNC</sequence>
<dbReference type="SMART" id="SM00320">
    <property type="entry name" value="WD40"/>
    <property type="match status" value="2"/>
</dbReference>
<keyword evidence="7" id="KW-1185">Reference proteome</keyword>
<organism evidence="6 7">
    <name type="scientific">Gongylonema pulchrum</name>
    <dbReference type="NCBI Taxonomy" id="637853"/>
    <lineage>
        <taxon>Eukaryota</taxon>
        <taxon>Metazoa</taxon>
        <taxon>Ecdysozoa</taxon>
        <taxon>Nematoda</taxon>
        <taxon>Chromadorea</taxon>
        <taxon>Rhabditida</taxon>
        <taxon>Spirurina</taxon>
        <taxon>Spiruromorpha</taxon>
        <taxon>Spiruroidea</taxon>
        <taxon>Gongylonematidae</taxon>
        <taxon>Gongylonema</taxon>
    </lineage>
</organism>
<dbReference type="OrthoDB" id="10267436at2759"/>
<dbReference type="GO" id="GO:0000027">
    <property type="term" value="P:ribosomal large subunit assembly"/>
    <property type="evidence" value="ECO:0007669"/>
    <property type="project" value="TreeGrafter"/>
</dbReference>
<evidence type="ECO:0000313" key="7">
    <source>
        <dbReference type="Proteomes" id="UP000271098"/>
    </source>
</evidence>
<evidence type="ECO:0000256" key="2">
    <source>
        <dbReference type="ARBA" id="ARBA00022574"/>
    </source>
</evidence>
<dbReference type="PANTHER" id="PTHR19848:SF0">
    <property type="entry name" value="NOTCHLESS PROTEIN HOMOLOG 1"/>
    <property type="match status" value="1"/>
</dbReference>
<dbReference type="SUPFAM" id="SSF50978">
    <property type="entry name" value="WD40 repeat-like"/>
    <property type="match status" value="1"/>
</dbReference>
<dbReference type="PROSITE" id="PS50294">
    <property type="entry name" value="WD_REPEATS_REGION"/>
    <property type="match status" value="1"/>
</dbReference>
<keyword evidence="3" id="KW-0677">Repeat</keyword>
<dbReference type="AlphaFoldDB" id="A0A3P7QBK5"/>
<dbReference type="EMBL" id="UYRT01084727">
    <property type="protein sequence ID" value="VDN29222.1"/>
    <property type="molecule type" value="Genomic_DNA"/>
</dbReference>
<dbReference type="GO" id="GO:0007219">
    <property type="term" value="P:Notch signaling pathway"/>
    <property type="evidence" value="ECO:0007669"/>
    <property type="project" value="TreeGrafter"/>
</dbReference>
<gene>
    <name evidence="6" type="ORF">GPUH_LOCUS17124</name>
</gene>
<dbReference type="InterPro" id="IPR015943">
    <property type="entry name" value="WD40/YVTN_repeat-like_dom_sf"/>
</dbReference>
<evidence type="ECO:0000313" key="6">
    <source>
        <dbReference type="EMBL" id="VDN29222.1"/>
    </source>
</evidence>
<comment type="subcellular location">
    <subcellularLocation>
        <location evidence="1">Nucleus</location>
    </subcellularLocation>
</comment>
<evidence type="ECO:0000256" key="1">
    <source>
        <dbReference type="ARBA" id="ARBA00004123"/>
    </source>
</evidence>
<dbReference type="InterPro" id="IPR036322">
    <property type="entry name" value="WD40_repeat_dom_sf"/>
</dbReference>
<protein>
    <submittedName>
        <fullName evidence="6">Uncharacterized protein</fullName>
    </submittedName>
</protein>
<dbReference type="Proteomes" id="UP000271098">
    <property type="component" value="Unassembled WGS sequence"/>
</dbReference>
<evidence type="ECO:0000256" key="4">
    <source>
        <dbReference type="ARBA" id="ARBA00023242"/>
    </source>
</evidence>
<accession>A0A3P7QBK5</accession>
<dbReference type="PANTHER" id="PTHR19848">
    <property type="entry name" value="WD40 REPEAT PROTEIN"/>
    <property type="match status" value="1"/>
</dbReference>
<reference evidence="6 7" key="1">
    <citation type="submission" date="2018-11" db="EMBL/GenBank/DDBJ databases">
        <authorList>
            <consortium name="Pathogen Informatics"/>
        </authorList>
    </citation>
    <scope>NUCLEOTIDE SEQUENCE [LARGE SCALE GENOMIC DNA]</scope>
</reference>
<keyword evidence="2 5" id="KW-0853">WD repeat</keyword>
<name>A0A3P7QBK5_9BILA</name>
<proteinExistence type="predicted"/>
<dbReference type="Gene3D" id="2.130.10.10">
    <property type="entry name" value="YVTN repeat-like/Quinoprotein amine dehydrogenase"/>
    <property type="match status" value="1"/>
</dbReference>
<dbReference type="Pfam" id="PF00400">
    <property type="entry name" value="WD40"/>
    <property type="match status" value="1"/>
</dbReference>
<evidence type="ECO:0000256" key="3">
    <source>
        <dbReference type="ARBA" id="ARBA00022737"/>
    </source>
</evidence>
<keyword evidence="4" id="KW-0539">Nucleus</keyword>
<evidence type="ECO:0000256" key="5">
    <source>
        <dbReference type="PROSITE-ProRule" id="PRU00221"/>
    </source>
</evidence>